<sequence>MLVEEVTKKSFEDTQLAEFCNKIVKRKLHTKLYNLRENELVSPEMKLFCYIQYGDVFWRADGVCQQCEMFGKIVYHLATRCKKMLGYDYTRRYNGVFGDQSVNRCFKRDEIHEEPRPLLRAAENEEDDELTININEDSELEEEKTMVK</sequence>
<protein>
    <submittedName>
        <fullName evidence="1">Uncharacterized protein</fullName>
    </submittedName>
</protein>
<dbReference type="Proteomes" id="UP000291404">
    <property type="component" value="Unassembled WGS sequence"/>
</dbReference>
<keyword evidence="2" id="KW-1185">Reference proteome</keyword>
<evidence type="ECO:0000313" key="2">
    <source>
        <dbReference type="Proteomes" id="UP000291404"/>
    </source>
</evidence>
<reference evidence="1 2" key="1">
    <citation type="submission" date="2017-12" db="EMBL/GenBank/DDBJ databases">
        <authorList>
            <person name="Pombert J.-F."/>
            <person name="Haag K.L."/>
            <person name="Ebert D."/>
        </authorList>
    </citation>
    <scope>NUCLEOTIDE SEQUENCE [LARGE SCALE GENOMIC DNA]</scope>
    <source>
        <strain evidence="1">BE-OM-2</strain>
    </source>
</reference>
<organism evidence="1 2">
    <name type="scientific">Hamiltosporidium magnivora</name>
    <dbReference type="NCBI Taxonomy" id="148818"/>
    <lineage>
        <taxon>Eukaryota</taxon>
        <taxon>Fungi</taxon>
        <taxon>Fungi incertae sedis</taxon>
        <taxon>Microsporidia</taxon>
        <taxon>Dubosqiidae</taxon>
        <taxon>Hamiltosporidium</taxon>
    </lineage>
</organism>
<dbReference type="VEuPathDB" id="MicrosporidiaDB:CWI36_1480p0010"/>
<name>A0A4Q9L0U2_9MICR</name>
<dbReference type="EMBL" id="PITI01001480">
    <property type="protein sequence ID" value="TBU00958.1"/>
    <property type="molecule type" value="Genomic_DNA"/>
</dbReference>
<comment type="caution">
    <text evidence="1">The sequence shown here is derived from an EMBL/GenBank/DDBJ whole genome shotgun (WGS) entry which is preliminary data.</text>
</comment>
<evidence type="ECO:0000313" key="1">
    <source>
        <dbReference type="EMBL" id="TBU00958.1"/>
    </source>
</evidence>
<proteinExistence type="predicted"/>
<dbReference type="AlphaFoldDB" id="A0A4Q9L0U2"/>
<gene>
    <name evidence="1" type="ORF">CWI36_1480p0010</name>
</gene>
<accession>A0A4Q9L0U2</accession>